<feature type="compositionally biased region" description="Acidic residues" evidence="1">
    <location>
        <begin position="108"/>
        <end position="171"/>
    </location>
</feature>
<protein>
    <submittedName>
        <fullName evidence="2">Uncharacterized protein</fullName>
    </submittedName>
</protein>
<proteinExistence type="predicted"/>
<accession>A0A109J0N0</accession>
<feature type="region of interest" description="Disordered" evidence="1">
    <location>
        <begin position="106"/>
        <end position="171"/>
    </location>
</feature>
<name>A0A109J0N0_9HYPH</name>
<comment type="caution">
    <text evidence="2">The sequence shown here is derived from an EMBL/GenBank/DDBJ whole genome shotgun (WGS) entry which is preliminary data.</text>
</comment>
<keyword evidence="3" id="KW-1185">Reference proteome</keyword>
<reference evidence="2 3" key="1">
    <citation type="submission" date="2015-11" db="EMBL/GenBank/DDBJ databases">
        <title>Draft Genome Sequence of the Strain BR 10423 (Rhizobium sp.) isolated from nodules of Mimosa pudica.</title>
        <authorList>
            <person name="Barauna A.C."/>
            <person name="Zilli J.E."/>
            <person name="Simoes-Araujo J.L."/>
            <person name="Reis V.M."/>
            <person name="James E.K."/>
            <person name="Reis F.B.Jr."/>
            <person name="Rouws L.F."/>
            <person name="Passos S.R."/>
            <person name="Gois S.R."/>
        </authorList>
    </citation>
    <scope>NUCLEOTIDE SEQUENCE [LARGE SCALE GENOMIC DNA]</scope>
    <source>
        <strain evidence="2 3">BR10423</strain>
    </source>
</reference>
<organism evidence="2 3">
    <name type="scientific">Rhizobium altiplani</name>
    <dbReference type="NCBI Taxonomy" id="1864509"/>
    <lineage>
        <taxon>Bacteria</taxon>
        <taxon>Pseudomonadati</taxon>
        <taxon>Pseudomonadota</taxon>
        <taxon>Alphaproteobacteria</taxon>
        <taxon>Hyphomicrobiales</taxon>
        <taxon>Rhizobiaceae</taxon>
        <taxon>Rhizobium/Agrobacterium group</taxon>
        <taxon>Rhizobium</taxon>
    </lineage>
</organism>
<evidence type="ECO:0000256" key="1">
    <source>
        <dbReference type="SAM" id="MobiDB-lite"/>
    </source>
</evidence>
<dbReference type="EMBL" id="LNCD01000152">
    <property type="protein sequence ID" value="KWV40171.1"/>
    <property type="molecule type" value="Genomic_DNA"/>
</dbReference>
<dbReference type="AlphaFoldDB" id="A0A109J0N0"/>
<gene>
    <name evidence="2" type="ORF">AS026_26800</name>
</gene>
<evidence type="ECO:0000313" key="2">
    <source>
        <dbReference type="EMBL" id="KWV40171.1"/>
    </source>
</evidence>
<evidence type="ECO:0000313" key="3">
    <source>
        <dbReference type="Proteomes" id="UP000068164"/>
    </source>
</evidence>
<dbReference type="Proteomes" id="UP000068164">
    <property type="component" value="Unassembled WGS sequence"/>
</dbReference>
<sequence length="171" mass="18846">MSWGAGDPVITDDVNSLAATIAERWEAYENHFGQDVELTYFYMSQADARLCVQVGSLTLATKVRSDTHPSEAPGSCIDKGYIWFIAIASGSSESYINVVSWGAAIREVDEDEDGEDEDDEDGEDDEDDEDEDGEDEDDEDEDEDGEDEDEDGEDEDDEDEDEDGGGEDGEE</sequence>